<sequence>MLTPESLEGHFTLVTAAARYDALRLRDALAGKPDAQPLSRDEALEMLALGEVIARKAAYGRQPSVGSARALGASWSQIGAAQGISKQAAWEAHGRWLEGGADGSGGGEGRERGA</sequence>
<name>A0A1V0TZ11_9ACTN</name>
<organism evidence="2 3">
    <name type="scientific">Streptomyces gilvosporeus</name>
    <dbReference type="NCBI Taxonomy" id="553510"/>
    <lineage>
        <taxon>Bacteria</taxon>
        <taxon>Bacillati</taxon>
        <taxon>Actinomycetota</taxon>
        <taxon>Actinomycetes</taxon>
        <taxon>Kitasatosporales</taxon>
        <taxon>Streptomycetaceae</taxon>
        <taxon>Streptomyces</taxon>
    </lineage>
</organism>
<dbReference type="OrthoDB" id="3480766at2"/>
<reference evidence="2 3" key="1">
    <citation type="submission" date="2017-04" db="EMBL/GenBank/DDBJ databases">
        <title>Complete Genome Sequence of Streptomyces gilvosporeus F607, a Capable Producer of Natamycin.</title>
        <authorList>
            <person name="Zong G."/>
            <person name="Zhong C."/>
            <person name="Fu J."/>
            <person name="Qin R."/>
            <person name="Cao G."/>
        </authorList>
    </citation>
    <scope>NUCLEOTIDE SEQUENCE [LARGE SCALE GENOMIC DNA]</scope>
    <source>
        <strain evidence="2 3">F607</strain>
    </source>
</reference>
<dbReference type="AlphaFoldDB" id="A0A1V0TZ11"/>
<dbReference type="KEGG" id="sgv:B1H19_32145"/>
<evidence type="ECO:0000313" key="2">
    <source>
        <dbReference type="EMBL" id="ARF58219.1"/>
    </source>
</evidence>
<accession>A0A1V0TZ11</accession>
<keyword evidence="3" id="KW-1185">Reference proteome</keyword>
<evidence type="ECO:0000256" key="1">
    <source>
        <dbReference type="SAM" id="MobiDB-lite"/>
    </source>
</evidence>
<dbReference type="Proteomes" id="UP000192726">
    <property type="component" value="Chromosome"/>
</dbReference>
<gene>
    <name evidence="2" type="ORF">B1H19_32145</name>
</gene>
<dbReference type="RefSeq" id="WP_083108369.1">
    <property type="nucleotide sequence ID" value="NZ_CP020569.1"/>
</dbReference>
<feature type="region of interest" description="Disordered" evidence="1">
    <location>
        <begin position="95"/>
        <end position="114"/>
    </location>
</feature>
<proteinExistence type="predicted"/>
<dbReference type="STRING" id="553510.B1H19_32145"/>
<evidence type="ECO:0000313" key="3">
    <source>
        <dbReference type="Proteomes" id="UP000192726"/>
    </source>
</evidence>
<dbReference type="EMBL" id="CP020569">
    <property type="protein sequence ID" value="ARF58219.1"/>
    <property type="molecule type" value="Genomic_DNA"/>
</dbReference>
<protein>
    <submittedName>
        <fullName evidence="2">Uncharacterized protein</fullName>
    </submittedName>
</protein>